<proteinExistence type="predicted"/>
<evidence type="ECO:0000313" key="4">
    <source>
        <dbReference type="Proteomes" id="UP000692954"/>
    </source>
</evidence>
<reference evidence="3" key="1">
    <citation type="submission" date="2021-01" db="EMBL/GenBank/DDBJ databases">
        <authorList>
            <consortium name="Genoscope - CEA"/>
            <person name="William W."/>
        </authorList>
    </citation>
    <scope>NUCLEOTIDE SEQUENCE</scope>
</reference>
<keyword evidence="2" id="KW-0175">Coiled coil</keyword>
<evidence type="ECO:0000256" key="1">
    <source>
        <dbReference type="PROSITE-ProRule" id="PRU00221"/>
    </source>
</evidence>
<name>A0A8S1KIS5_9CILI</name>
<dbReference type="GO" id="GO:0016226">
    <property type="term" value="P:iron-sulfur cluster assembly"/>
    <property type="evidence" value="ECO:0007669"/>
    <property type="project" value="TreeGrafter"/>
</dbReference>
<dbReference type="Pfam" id="PF00400">
    <property type="entry name" value="WD40"/>
    <property type="match status" value="4"/>
</dbReference>
<dbReference type="PANTHER" id="PTHR19920:SF0">
    <property type="entry name" value="CYTOSOLIC IRON-SULFUR PROTEIN ASSEMBLY PROTEIN CIAO1-RELATED"/>
    <property type="match status" value="1"/>
</dbReference>
<dbReference type="Proteomes" id="UP000692954">
    <property type="component" value="Unassembled WGS sequence"/>
</dbReference>
<accession>A0A8S1KIS5</accession>
<keyword evidence="1" id="KW-0853">WD repeat</keyword>
<sequence length="461" mass="54223">MIQPKMIELEKQLNCSQNHNEPIHMVVFDKKLKRQERLLCAICMETFEADTKMIGFKKVIQMIEDKQKNKVENIQRLIKVEVDQVEQLLNELHKIKQKLIQELDQLIYNSVEWIKSLNDIFGIINSQYSFFDELEQLINNPQQNIFNSQQLIEQIKILNNSLCNKINLKLSTLKNLQLYSQSDLILYNLNLSHHIQLIDNSIKQSFSCYAISFNLSGSLMVSASNNDIKVWNFMQGNLKELTTLKGHIETIQCLQFSRKSNSFVSGGHDKSIRCWKQINEKEWKSSQSYQQHTNCIECLIFNQSQNQLVSGARDYSIKIWQIDFINNQLTYLYSLDKHTNNIRSLCFNQLENTLVSCGDDKQIIIWKQDNQLKWQFEYVVTQTVQEYGCRLQFINDDQLIWVTGKKVSKDCISIFELRNGKYQENLNKEVQLIQNDDVIDISLFPIFYTFQYISASTKQKL</sequence>
<dbReference type="PROSITE" id="PS50294">
    <property type="entry name" value="WD_REPEATS_REGION"/>
    <property type="match status" value="3"/>
</dbReference>
<dbReference type="InterPro" id="IPR001680">
    <property type="entry name" value="WD40_rpt"/>
</dbReference>
<feature type="coiled-coil region" evidence="2">
    <location>
        <begin position="71"/>
        <end position="109"/>
    </location>
</feature>
<gene>
    <name evidence="3" type="ORF">PSON_ATCC_30995.1.T0090002</name>
</gene>
<protein>
    <submittedName>
        <fullName evidence="3">Uncharacterized protein</fullName>
    </submittedName>
</protein>
<dbReference type="AlphaFoldDB" id="A0A8S1KIS5"/>
<organism evidence="3 4">
    <name type="scientific">Paramecium sonneborni</name>
    <dbReference type="NCBI Taxonomy" id="65129"/>
    <lineage>
        <taxon>Eukaryota</taxon>
        <taxon>Sar</taxon>
        <taxon>Alveolata</taxon>
        <taxon>Ciliophora</taxon>
        <taxon>Intramacronucleata</taxon>
        <taxon>Oligohymenophorea</taxon>
        <taxon>Peniculida</taxon>
        <taxon>Parameciidae</taxon>
        <taxon>Paramecium</taxon>
    </lineage>
</organism>
<dbReference type="PROSITE" id="PS50082">
    <property type="entry name" value="WD_REPEATS_2"/>
    <property type="match status" value="3"/>
</dbReference>
<feature type="repeat" description="WD" evidence="1">
    <location>
        <begin position="335"/>
        <end position="367"/>
    </location>
</feature>
<evidence type="ECO:0000313" key="3">
    <source>
        <dbReference type="EMBL" id="CAD8055028.1"/>
    </source>
</evidence>
<comment type="caution">
    <text evidence="3">The sequence shown here is derived from an EMBL/GenBank/DDBJ whole genome shotgun (WGS) entry which is preliminary data.</text>
</comment>
<feature type="repeat" description="WD" evidence="1">
    <location>
        <begin position="289"/>
        <end position="323"/>
    </location>
</feature>
<dbReference type="GO" id="GO:0097361">
    <property type="term" value="C:cytosolic [4Fe-4S] assembly targeting complex"/>
    <property type="evidence" value="ECO:0007669"/>
    <property type="project" value="TreeGrafter"/>
</dbReference>
<keyword evidence="4" id="KW-1185">Reference proteome</keyword>
<dbReference type="SMART" id="SM00320">
    <property type="entry name" value="WD40"/>
    <property type="match status" value="4"/>
</dbReference>
<dbReference type="PANTHER" id="PTHR19920">
    <property type="entry name" value="WD40 PROTEIN CIAO1"/>
    <property type="match status" value="1"/>
</dbReference>
<evidence type="ECO:0000256" key="2">
    <source>
        <dbReference type="SAM" id="Coils"/>
    </source>
</evidence>
<dbReference type="OrthoDB" id="308066at2759"/>
<feature type="repeat" description="WD" evidence="1">
    <location>
        <begin position="244"/>
        <end position="276"/>
    </location>
</feature>
<dbReference type="EMBL" id="CAJJDN010000009">
    <property type="protein sequence ID" value="CAD8055028.1"/>
    <property type="molecule type" value="Genomic_DNA"/>
</dbReference>